<proteinExistence type="predicted"/>
<reference evidence="3 4" key="1">
    <citation type="submission" date="2019-03" db="EMBL/GenBank/DDBJ databases">
        <title>Complete genome assembly of MDR B. fragilis.</title>
        <authorList>
            <person name="Sydenham T.V."/>
            <person name="Hasman H."/>
            <person name="Justesen U.S."/>
        </authorList>
    </citation>
    <scope>NUCLEOTIDE SEQUENCE [LARGE SCALE GENOMIC DNA]</scope>
    <source>
        <strain evidence="3 4">DCMSKEJBY0001B</strain>
        <plasmid evidence="3 4">pBFS01_1</plasmid>
    </source>
</reference>
<organism evidence="3 4">
    <name type="scientific">Bacteroides fragilis</name>
    <dbReference type="NCBI Taxonomy" id="817"/>
    <lineage>
        <taxon>Bacteria</taxon>
        <taxon>Pseudomonadati</taxon>
        <taxon>Bacteroidota</taxon>
        <taxon>Bacteroidia</taxon>
        <taxon>Bacteroidales</taxon>
        <taxon>Bacteroidaceae</taxon>
        <taxon>Bacteroides</taxon>
    </lineage>
</organism>
<keyword evidence="1" id="KW-0472">Membrane</keyword>
<keyword evidence="3" id="KW-0614">Plasmid</keyword>
<dbReference type="Proteomes" id="UP000036847">
    <property type="component" value="Plasmid pBFS01_1"/>
</dbReference>
<name>A0AAE6K7T8_BACFG</name>
<evidence type="ECO:0000313" key="3">
    <source>
        <dbReference type="EMBL" id="QCQ47737.1"/>
    </source>
</evidence>
<dbReference type="RefSeq" id="WP_032535482.1">
    <property type="nucleotide sequence ID" value="NZ_CP036540.1"/>
</dbReference>
<feature type="signal peptide" evidence="2">
    <location>
        <begin position="1"/>
        <end position="20"/>
    </location>
</feature>
<feature type="transmembrane region" description="Helical" evidence="1">
    <location>
        <begin position="74"/>
        <end position="93"/>
    </location>
</feature>
<protein>
    <recommendedName>
        <fullName evidence="5">DUF4134 domain-containing protein</fullName>
    </recommendedName>
</protein>
<accession>A0AAE6K7T8</accession>
<dbReference type="EMBL" id="CP036547">
    <property type="protein sequence ID" value="QCQ47737.1"/>
    <property type="molecule type" value="Genomic_DNA"/>
</dbReference>
<keyword evidence="1" id="KW-0812">Transmembrane</keyword>
<keyword evidence="2" id="KW-0732">Signal</keyword>
<geneLocation type="plasmid" evidence="3 4">
    <name>pBFS01_1</name>
</geneLocation>
<evidence type="ECO:0000256" key="2">
    <source>
        <dbReference type="SAM" id="SignalP"/>
    </source>
</evidence>
<gene>
    <name evidence="3" type="ORF">EC80_023365</name>
</gene>
<evidence type="ECO:0000256" key="1">
    <source>
        <dbReference type="SAM" id="Phobius"/>
    </source>
</evidence>
<feature type="transmembrane region" description="Helical" evidence="1">
    <location>
        <begin position="36"/>
        <end position="54"/>
    </location>
</feature>
<evidence type="ECO:0008006" key="5">
    <source>
        <dbReference type="Google" id="ProtNLM"/>
    </source>
</evidence>
<dbReference type="AlphaFoldDB" id="A0AAE6K7T8"/>
<keyword evidence="1" id="KW-1133">Transmembrane helix</keyword>
<evidence type="ECO:0000313" key="4">
    <source>
        <dbReference type="Proteomes" id="UP000036847"/>
    </source>
</evidence>
<feature type="chain" id="PRO_5041906026" description="DUF4134 domain-containing protein" evidence="2">
    <location>
        <begin position="21"/>
        <end position="103"/>
    </location>
</feature>
<sequence>MKKIILLGILSCLSTSRLLAQGLQSRTEINTMLNSWLVPVLGLGLLIGFAGLVWHNIDGIRGKNGASKQDAWTAVGEGMIFVILGIAAIGYVANKVATMSFSI</sequence>